<dbReference type="RefSeq" id="WP_098513870.1">
    <property type="nucleotide sequence ID" value="NZ_JBIAKZ010000040.1"/>
</dbReference>
<evidence type="ECO:0000256" key="4">
    <source>
        <dbReference type="ARBA" id="ARBA00023186"/>
    </source>
</evidence>
<keyword evidence="6" id="KW-1185">Reference proteome</keyword>
<organism evidence="5 6">
    <name type="scientific">Amycolatopsis sulphurea</name>
    <dbReference type="NCBI Taxonomy" id="76022"/>
    <lineage>
        <taxon>Bacteria</taxon>
        <taxon>Bacillati</taxon>
        <taxon>Actinomycetota</taxon>
        <taxon>Actinomycetes</taxon>
        <taxon>Pseudonocardiales</taxon>
        <taxon>Pseudonocardiaceae</taxon>
        <taxon>Amycolatopsis</taxon>
    </lineage>
</organism>
<evidence type="ECO:0000313" key="6">
    <source>
        <dbReference type="Proteomes" id="UP000243542"/>
    </source>
</evidence>
<sequence length="250" mass="26569">MAIIDKPVRVPRPAFFVAWQDAGLGGLPAVVDPDDEYATAEFAAERRTRAMSRFAAMRLATPDGRLTAEFRATLELLAAPGREVYAWTAFGSHPGDNGAVFVAASGRDAVRLITDGRSIQLDPILSRSITAALVDTLPEYPPARIGLLRAPTAYLDGSNADPLSEMSGKADELRHLMRIERTAVHKLYSAVRNGPGRSSSTPLTVYDLAGTGRILTFTSDADNGGTDATACSGTHTNLVDTLNLTLDGLG</sequence>
<keyword evidence="4" id="KW-0143">Chaperone</keyword>
<name>A0A2A9FHL2_9PSEU</name>
<evidence type="ECO:0000256" key="1">
    <source>
        <dbReference type="ARBA" id="ARBA00004496"/>
    </source>
</evidence>
<dbReference type="AlphaFoldDB" id="A0A2A9FHL2"/>
<dbReference type="InterPro" id="IPR025734">
    <property type="entry name" value="EspG"/>
</dbReference>
<gene>
    <name evidence="5" type="ORF">ATK36_5264</name>
</gene>
<dbReference type="Proteomes" id="UP000243542">
    <property type="component" value="Unassembled WGS sequence"/>
</dbReference>
<accession>A0A2A9FHL2</accession>
<dbReference type="EMBL" id="PDJK01000002">
    <property type="protein sequence ID" value="PFG50062.1"/>
    <property type="molecule type" value="Genomic_DNA"/>
</dbReference>
<evidence type="ECO:0000256" key="2">
    <source>
        <dbReference type="ARBA" id="ARBA00006411"/>
    </source>
</evidence>
<evidence type="ECO:0000256" key="3">
    <source>
        <dbReference type="ARBA" id="ARBA00022490"/>
    </source>
</evidence>
<proteinExistence type="inferred from homology"/>
<evidence type="ECO:0000313" key="5">
    <source>
        <dbReference type="EMBL" id="PFG50062.1"/>
    </source>
</evidence>
<keyword evidence="3" id="KW-0963">Cytoplasm</keyword>
<protein>
    <submittedName>
        <fullName evidence="5">ESAT-6 protein secretion system EspG family protein</fullName>
    </submittedName>
</protein>
<reference evidence="5 6" key="1">
    <citation type="submission" date="2017-10" db="EMBL/GenBank/DDBJ databases">
        <title>Sequencing the genomes of 1000 actinobacteria strains.</title>
        <authorList>
            <person name="Klenk H.-P."/>
        </authorList>
    </citation>
    <scope>NUCLEOTIDE SEQUENCE [LARGE SCALE GENOMIC DNA]</scope>
    <source>
        <strain evidence="5 6">DSM 46092</strain>
    </source>
</reference>
<comment type="caution">
    <text evidence="5">The sequence shown here is derived from an EMBL/GenBank/DDBJ whole genome shotgun (WGS) entry which is preliminary data.</text>
</comment>
<dbReference type="Pfam" id="PF14011">
    <property type="entry name" value="ESX-1_EspG"/>
    <property type="match status" value="1"/>
</dbReference>
<comment type="subcellular location">
    <subcellularLocation>
        <location evidence="1">Cytoplasm</location>
    </subcellularLocation>
</comment>
<comment type="similarity">
    <text evidence="2">Belongs to the EspG family.</text>
</comment>